<dbReference type="PANTHER" id="PTHR34217:SF1">
    <property type="entry name" value="CARBOXYPEPTIDASE 1"/>
    <property type="match status" value="1"/>
</dbReference>
<dbReference type="Proteomes" id="UP000054558">
    <property type="component" value="Unassembled WGS sequence"/>
</dbReference>
<evidence type="ECO:0000313" key="2">
    <source>
        <dbReference type="EMBL" id="GAQ81313.1"/>
    </source>
</evidence>
<keyword evidence="2" id="KW-0121">Carboxypeptidase</keyword>
<feature type="active site" description="Proton donor/acceptor" evidence="1">
    <location>
        <position position="209"/>
    </location>
</feature>
<dbReference type="InterPro" id="IPR001333">
    <property type="entry name" value="Peptidase_M32_Taq"/>
</dbReference>
<accession>A0A1Y1HT69</accession>
<dbReference type="EMBL" id="DF237026">
    <property type="protein sequence ID" value="GAQ81313.1"/>
    <property type="molecule type" value="Genomic_DNA"/>
</dbReference>
<dbReference type="PRINTS" id="PR00998">
    <property type="entry name" value="CRBOXYPTASET"/>
</dbReference>
<gene>
    <name evidence="2" type="ORF">KFL_000770060</name>
</gene>
<dbReference type="OMA" id="IHWSHGS"/>
<protein>
    <submittedName>
        <fullName evidence="2">Carboxypeptidase Taq</fullName>
    </submittedName>
</protein>
<reference evidence="2 3" key="1">
    <citation type="journal article" date="2014" name="Nat. Commun.">
        <title>Klebsormidium flaccidum genome reveals primary factors for plant terrestrial adaptation.</title>
        <authorList>
            <person name="Hori K."/>
            <person name="Maruyama F."/>
            <person name="Fujisawa T."/>
            <person name="Togashi T."/>
            <person name="Yamamoto N."/>
            <person name="Seo M."/>
            <person name="Sato S."/>
            <person name="Yamada T."/>
            <person name="Mori H."/>
            <person name="Tajima N."/>
            <person name="Moriyama T."/>
            <person name="Ikeuchi M."/>
            <person name="Watanabe M."/>
            <person name="Wada H."/>
            <person name="Kobayashi K."/>
            <person name="Saito M."/>
            <person name="Masuda T."/>
            <person name="Sasaki-Sekimoto Y."/>
            <person name="Mashiguchi K."/>
            <person name="Awai K."/>
            <person name="Shimojima M."/>
            <person name="Masuda S."/>
            <person name="Iwai M."/>
            <person name="Nobusawa T."/>
            <person name="Narise T."/>
            <person name="Kondo S."/>
            <person name="Saito H."/>
            <person name="Sato R."/>
            <person name="Murakawa M."/>
            <person name="Ihara Y."/>
            <person name="Oshima-Yamada Y."/>
            <person name="Ohtaka K."/>
            <person name="Satoh M."/>
            <person name="Sonobe K."/>
            <person name="Ishii M."/>
            <person name="Ohtani R."/>
            <person name="Kanamori-Sato M."/>
            <person name="Honoki R."/>
            <person name="Miyazaki D."/>
            <person name="Mochizuki H."/>
            <person name="Umetsu J."/>
            <person name="Higashi K."/>
            <person name="Shibata D."/>
            <person name="Kamiya Y."/>
            <person name="Sato N."/>
            <person name="Nakamura Y."/>
            <person name="Tabata S."/>
            <person name="Ida S."/>
            <person name="Kurokawa K."/>
            <person name="Ohta H."/>
        </authorList>
    </citation>
    <scope>NUCLEOTIDE SEQUENCE [LARGE SCALE GENOMIC DNA]</scope>
    <source>
        <strain evidence="2 3">NIES-2285</strain>
    </source>
</reference>
<dbReference type="OrthoDB" id="10249837at2759"/>
<organism evidence="2 3">
    <name type="scientific">Klebsormidium nitens</name>
    <name type="common">Green alga</name>
    <name type="synonym">Ulothrix nitens</name>
    <dbReference type="NCBI Taxonomy" id="105231"/>
    <lineage>
        <taxon>Eukaryota</taxon>
        <taxon>Viridiplantae</taxon>
        <taxon>Streptophyta</taxon>
        <taxon>Klebsormidiophyceae</taxon>
        <taxon>Klebsormidiales</taxon>
        <taxon>Klebsormidiaceae</taxon>
        <taxon>Klebsormidium</taxon>
    </lineage>
</organism>
<dbReference type="GO" id="GO:0006508">
    <property type="term" value="P:proteolysis"/>
    <property type="evidence" value="ECO:0000318"/>
    <property type="project" value="GO_Central"/>
</dbReference>
<sequence length="461" mass="52015">MINGGCVGHEVEDDCDGCQIGPFERAVVRDALKKQQKRAAVPARIAQRSAELASEGFQAWLKAREANDFSVLAPILEEWVALTQEKCQLIDSSQTPYDICLDEFERGMTSQRLDEVFSEVKKGLLPLLSSIRARGVPPSNDWIKGSYNPDEQAKLCLRICTDLGFMLDQGRLDVSAHPFTGETHPTDVRMTTRFKEGCLMEGLQGAIHETGHALYEQGRNMEYEGLPVSEPLSTGVHESQSLLWERMVAGGLPFCHYLLPVIKEHFPEFPATATAGDLYRAMNMVHDPSLVRTESDEVTYPMHVVLRYELERDLINGTIQVADLPRLWNEKMLEYLGCTPPDDARGILQDVHWSSGMFGYFPTYSLGAMYACQMFEQAKKELPDLEQDIAAGQFSQLRDWLYSEIHQVGSLYESGDHLMEKLTGSQLRPECFLQYLRDKYGPLYQLEEPQLAESINSADES</sequence>
<dbReference type="PROSITE" id="PS52034">
    <property type="entry name" value="PEPTIDASE_M32"/>
    <property type="match status" value="1"/>
</dbReference>
<keyword evidence="2" id="KW-0378">Hydrolase</keyword>
<proteinExistence type="predicted"/>
<dbReference type="GO" id="GO:0004181">
    <property type="term" value="F:metallocarboxypeptidase activity"/>
    <property type="evidence" value="ECO:0000318"/>
    <property type="project" value="GO_Central"/>
</dbReference>
<dbReference type="AlphaFoldDB" id="A0A1Y1HT69"/>
<dbReference type="PIRSF" id="PIRSF006615">
    <property type="entry name" value="Zn_crbxpep_Taq"/>
    <property type="match status" value="1"/>
</dbReference>
<evidence type="ECO:0000313" key="3">
    <source>
        <dbReference type="Proteomes" id="UP000054558"/>
    </source>
</evidence>
<name>A0A1Y1HT69_KLENI</name>
<keyword evidence="2" id="KW-0645">Protease</keyword>
<dbReference type="Pfam" id="PF02074">
    <property type="entry name" value="Peptidase_M32"/>
    <property type="match status" value="1"/>
</dbReference>
<dbReference type="Gene3D" id="1.10.1370.30">
    <property type="match status" value="1"/>
</dbReference>
<evidence type="ECO:0000256" key="1">
    <source>
        <dbReference type="PIRSR" id="PIRSR006615-2"/>
    </source>
</evidence>
<keyword evidence="3" id="KW-1185">Reference proteome</keyword>
<dbReference type="PANTHER" id="PTHR34217">
    <property type="entry name" value="METAL-DEPENDENT CARBOXYPEPTIDASE"/>
    <property type="match status" value="1"/>
</dbReference>
<dbReference type="CDD" id="cd06460">
    <property type="entry name" value="M32_Taq"/>
    <property type="match status" value="1"/>
</dbReference>
<dbReference type="SUPFAM" id="SSF55486">
    <property type="entry name" value="Metalloproteases ('zincins'), catalytic domain"/>
    <property type="match status" value="1"/>
</dbReference>